<protein>
    <submittedName>
        <fullName evidence="1">GDYXXLXY domain-containing protein</fullName>
    </submittedName>
</protein>
<evidence type="ECO:0000313" key="2">
    <source>
        <dbReference type="Proteomes" id="UP000598467"/>
    </source>
</evidence>
<gene>
    <name evidence="1" type="ORF">HK439_20775</name>
</gene>
<accession>A0A926S7J4</accession>
<dbReference type="Pfam" id="PF14345">
    <property type="entry name" value="GDYXXLXY"/>
    <property type="match status" value="1"/>
</dbReference>
<proteinExistence type="predicted"/>
<reference evidence="1" key="1">
    <citation type="submission" date="2020-05" db="EMBL/GenBank/DDBJ databases">
        <title>Identification of trans-AT polyketide cluster in two marine bacteria, producers of a novel glutaramide-containing polyketide sesbanimide D and analogs.</title>
        <authorList>
            <person name="Kacar D."/>
            <person name="Rodriguez P."/>
            <person name="Canedo L."/>
            <person name="Gonzalez E."/>
            <person name="Galan B."/>
            <person name="De La Calle F."/>
            <person name="Garcia J.L."/>
        </authorList>
    </citation>
    <scope>NUCLEOTIDE SEQUENCE</scope>
    <source>
        <strain evidence="1">PHM038</strain>
    </source>
</reference>
<dbReference type="InterPro" id="IPR025833">
    <property type="entry name" value="GDYXXLXY"/>
</dbReference>
<dbReference type="Proteomes" id="UP000598467">
    <property type="component" value="Unassembled WGS sequence"/>
</dbReference>
<organism evidence="1 2">
    <name type="scientific">Roseibium aggregatum</name>
    <dbReference type="NCBI Taxonomy" id="187304"/>
    <lineage>
        <taxon>Bacteria</taxon>
        <taxon>Pseudomonadati</taxon>
        <taxon>Pseudomonadota</taxon>
        <taxon>Alphaproteobacteria</taxon>
        <taxon>Hyphomicrobiales</taxon>
        <taxon>Stappiaceae</taxon>
        <taxon>Roseibium</taxon>
    </lineage>
</organism>
<dbReference type="RefSeq" id="WP_190293397.1">
    <property type="nucleotide sequence ID" value="NZ_JABFCZ010000025.1"/>
</dbReference>
<sequence>MSLPQTLRAPFLRWGLLALIQLALIAVPLADRLAVQMNGQEVVLNLRPVDPRDLLRGDYVILSLEISRVEKTLPGADQGLKSGETVYVGLEISDDGVARPAKIARTREEAGPLAIEGKIGYGSAGQVQVDYDIDAFYLPEGEGKEIERLPAKRVQVVVAVHPDGRALPLRLLVDGKEFKSDAAF</sequence>
<dbReference type="EMBL" id="JABFCZ010000025">
    <property type="protein sequence ID" value="MBD1548706.1"/>
    <property type="molecule type" value="Genomic_DNA"/>
</dbReference>
<name>A0A926S7J4_9HYPH</name>
<comment type="caution">
    <text evidence="1">The sequence shown here is derived from an EMBL/GenBank/DDBJ whole genome shotgun (WGS) entry which is preliminary data.</text>
</comment>
<evidence type="ECO:0000313" key="1">
    <source>
        <dbReference type="EMBL" id="MBD1548706.1"/>
    </source>
</evidence>
<dbReference type="AlphaFoldDB" id="A0A926S7J4"/>